<dbReference type="PIRSF" id="PIRSF016578">
    <property type="entry name" value="HsaA"/>
    <property type="match status" value="1"/>
</dbReference>
<proteinExistence type="inferred from homology"/>
<dbReference type="PROSITE" id="PS00318">
    <property type="entry name" value="HMG_COA_REDUCTASE_2"/>
    <property type="match status" value="1"/>
</dbReference>
<evidence type="ECO:0000256" key="3">
    <source>
        <dbReference type="ARBA" id="ARBA00022630"/>
    </source>
</evidence>
<dbReference type="GO" id="GO:0050660">
    <property type="term" value="F:flavin adenine dinucleotide binding"/>
    <property type="evidence" value="ECO:0007669"/>
    <property type="project" value="InterPro"/>
</dbReference>
<dbReference type="EMBL" id="JACPRF010000001">
    <property type="protein sequence ID" value="MBI2875251.1"/>
    <property type="molecule type" value="Genomic_DNA"/>
</dbReference>
<dbReference type="Gene3D" id="1.20.140.10">
    <property type="entry name" value="Butyryl-CoA Dehydrogenase, subunit A, domain 3"/>
    <property type="match status" value="1"/>
</dbReference>
<evidence type="ECO:0000259" key="7">
    <source>
        <dbReference type="Pfam" id="PF00441"/>
    </source>
</evidence>
<feature type="domain" description="Acyl-CoA dehydrogenase/oxidase N-terminal" evidence="9">
    <location>
        <begin position="8"/>
        <end position="120"/>
    </location>
</feature>
<evidence type="ECO:0000256" key="1">
    <source>
        <dbReference type="ARBA" id="ARBA00001974"/>
    </source>
</evidence>
<evidence type="ECO:0000256" key="4">
    <source>
        <dbReference type="ARBA" id="ARBA00022827"/>
    </source>
</evidence>
<comment type="caution">
    <text evidence="10">The sequence shown here is derived from an EMBL/GenBank/DDBJ whole genome shotgun (WGS) entry which is preliminary data.</text>
</comment>
<dbReference type="InterPro" id="IPR006091">
    <property type="entry name" value="Acyl-CoA_Oxase/DH_mid-dom"/>
</dbReference>
<evidence type="ECO:0000313" key="10">
    <source>
        <dbReference type="EMBL" id="MBI2875251.1"/>
    </source>
</evidence>
<dbReference type="GO" id="GO:0004420">
    <property type="term" value="F:hydroxymethylglutaryl-CoA reductase (NADPH) activity"/>
    <property type="evidence" value="ECO:0007669"/>
    <property type="project" value="InterPro"/>
</dbReference>
<dbReference type="Gene3D" id="2.40.110.10">
    <property type="entry name" value="Butyryl-CoA Dehydrogenase, subunit A, domain 2"/>
    <property type="match status" value="1"/>
</dbReference>
<evidence type="ECO:0000259" key="8">
    <source>
        <dbReference type="Pfam" id="PF02770"/>
    </source>
</evidence>
<evidence type="ECO:0000256" key="6">
    <source>
        <dbReference type="RuleBase" id="RU362125"/>
    </source>
</evidence>
<reference evidence="10" key="1">
    <citation type="submission" date="2020-07" db="EMBL/GenBank/DDBJ databases">
        <title>Huge and variable diversity of episymbiotic CPR bacteria and DPANN archaea in groundwater ecosystems.</title>
        <authorList>
            <person name="He C.Y."/>
            <person name="Keren R."/>
            <person name="Whittaker M."/>
            <person name="Farag I.F."/>
            <person name="Doudna J."/>
            <person name="Cate J.H.D."/>
            <person name="Banfield J.F."/>
        </authorList>
    </citation>
    <scope>NUCLEOTIDE SEQUENCE</scope>
    <source>
        <strain evidence="10">NC_groundwater_672_Ag_B-0.1um_62_36</strain>
    </source>
</reference>
<dbReference type="PROSITE" id="PS00073">
    <property type="entry name" value="ACYL_COA_DH_2"/>
    <property type="match status" value="1"/>
</dbReference>
<dbReference type="SUPFAM" id="SSF47203">
    <property type="entry name" value="Acyl-CoA dehydrogenase C-terminal domain-like"/>
    <property type="match status" value="1"/>
</dbReference>
<evidence type="ECO:0000256" key="2">
    <source>
        <dbReference type="ARBA" id="ARBA00009347"/>
    </source>
</evidence>
<dbReference type="AlphaFoldDB" id="A0A932CLK7"/>
<organism evidence="10 11">
    <name type="scientific">Tectimicrobiota bacterium</name>
    <dbReference type="NCBI Taxonomy" id="2528274"/>
    <lineage>
        <taxon>Bacteria</taxon>
        <taxon>Pseudomonadati</taxon>
        <taxon>Nitrospinota/Tectimicrobiota group</taxon>
        <taxon>Candidatus Tectimicrobiota</taxon>
    </lineage>
</organism>
<dbReference type="InterPro" id="IPR037069">
    <property type="entry name" value="AcylCoA_DH/ox_N_sf"/>
</dbReference>
<evidence type="ECO:0000313" key="11">
    <source>
        <dbReference type="Proteomes" id="UP000769766"/>
    </source>
</evidence>
<keyword evidence="4 6" id="KW-0274">FAD</keyword>
<dbReference type="Gene3D" id="1.10.540.10">
    <property type="entry name" value="Acyl-CoA dehydrogenase/oxidase, N-terminal domain"/>
    <property type="match status" value="1"/>
</dbReference>
<dbReference type="InterPro" id="IPR009100">
    <property type="entry name" value="AcylCoA_DH/oxidase_NM_dom_sf"/>
</dbReference>
<comment type="cofactor">
    <cofactor evidence="1 6">
        <name>FAD</name>
        <dbReference type="ChEBI" id="CHEBI:57692"/>
    </cofactor>
</comment>
<dbReference type="InterPro" id="IPR006089">
    <property type="entry name" value="Acyl-CoA_DH_CS"/>
</dbReference>
<keyword evidence="3 6" id="KW-0285">Flavoprotein</keyword>
<dbReference type="PROSITE" id="PS00072">
    <property type="entry name" value="ACYL_COA_DH_1"/>
    <property type="match status" value="1"/>
</dbReference>
<feature type="domain" description="Acyl-CoA oxidase/dehydrogenase middle" evidence="8">
    <location>
        <begin position="124"/>
        <end position="218"/>
    </location>
</feature>
<dbReference type="Proteomes" id="UP000769766">
    <property type="component" value="Unassembled WGS sequence"/>
</dbReference>
<sequence>MESIYLGEQHKLLRDSVRKFVEAEIVPHLEEWEEQKELPRWLFQRMGELGYFGIRYPAKYGGSEADFFSSVVFSEELGRSQSLGVANSLTVHSEMAAQFIHAWGTEAQKEAYLKPAIAGEKILALGISEPNAGSDVSSIETVATREGDQYVIRGSKMFITNGSFADTLILAARTGKGDRHKNLSVFLFDTATPGFSASPLKKIGHHMSGTSALYLEDCRIPADRLLGEAGQGFYAIMNTFQAERLVVSAYNIGAAQKVFEDSLQYAQDRVAFGQPIGKFQTVAHRLAEMAIELEASRQLLYHATWLYQQGKDFRKEVAMIKVHAARMCHWLADQGVQIHGGYGYMAEYPVSRAYLDTRLGSIGGGTSEIQKEILAKLLGL</sequence>
<dbReference type="FunFam" id="1.20.140.10:FF:000001">
    <property type="entry name" value="Acyl-CoA dehydrogenase"/>
    <property type="match status" value="1"/>
</dbReference>
<dbReference type="FunFam" id="1.10.540.10:FF:000002">
    <property type="entry name" value="Acyl-CoA dehydrogenase FadE19"/>
    <property type="match status" value="1"/>
</dbReference>
<dbReference type="InterPro" id="IPR046373">
    <property type="entry name" value="Acyl-CoA_Oxase/DH_mid-dom_sf"/>
</dbReference>
<dbReference type="PANTHER" id="PTHR43884:SF12">
    <property type="entry name" value="ISOVALERYL-COA DEHYDROGENASE, MITOCHONDRIAL-RELATED"/>
    <property type="match status" value="1"/>
</dbReference>
<gene>
    <name evidence="10" type="ORF">HYY20_00025</name>
</gene>
<evidence type="ECO:0000256" key="5">
    <source>
        <dbReference type="ARBA" id="ARBA00023002"/>
    </source>
</evidence>
<comment type="similarity">
    <text evidence="2 6">Belongs to the acyl-CoA dehydrogenase family.</text>
</comment>
<protein>
    <submittedName>
        <fullName evidence="10">Acyl-CoA dehydrogenase family protein</fullName>
    </submittedName>
</protein>
<dbReference type="Pfam" id="PF02771">
    <property type="entry name" value="Acyl-CoA_dh_N"/>
    <property type="match status" value="1"/>
</dbReference>
<dbReference type="InterPro" id="IPR023076">
    <property type="entry name" value="HMG_CoA_Rdtase_CS"/>
</dbReference>
<dbReference type="Pfam" id="PF02770">
    <property type="entry name" value="Acyl-CoA_dh_M"/>
    <property type="match status" value="1"/>
</dbReference>
<dbReference type="FunFam" id="2.40.110.10:FF:000002">
    <property type="entry name" value="Acyl-CoA dehydrogenase fadE12"/>
    <property type="match status" value="1"/>
</dbReference>
<dbReference type="InterPro" id="IPR009075">
    <property type="entry name" value="AcylCo_DH/oxidase_C"/>
</dbReference>
<accession>A0A932CLK7</accession>
<dbReference type="PANTHER" id="PTHR43884">
    <property type="entry name" value="ACYL-COA DEHYDROGENASE"/>
    <property type="match status" value="1"/>
</dbReference>
<dbReference type="InterPro" id="IPR013786">
    <property type="entry name" value="AcylCoA_DH/ox_N"/>
</dbReference>
<feature type="domain" description="Acyl-CoA dehydrogenase/oxidase C-terminal" evidence="7">
    <location>
        <begin position="230"/>
        <end position="376"/>
    </location>
</feature>
<dbReference type="Pfam" id="PF00441">
    <property type="entry name" value="Acyl-CoA_dh_1"/>
    <property type="match status" value="1"/>
</dbReference>
<dbReference type="InterPro" id="IPR036250">
    <property type="entry name" value="AcylCo_DH-like_C"/>
</dbReference>
<dbReference type="SUPFAM" id="SSF56645">
    <property type="entry name" value="Acyl-CoA dehydrogenase NM domain-like"/>
    <property type="match status" value="1"/>
</dbReference>
<keyword evidence="5 6" id="KW-0560">Oxidoreductase</keyword>
<dbReference type="GO" id="GO:0003995">
    <property type="term" value="F:acyl-CoA dehydrogenase activity"/>
    <property type="evidence" value="ECO:0007669"/>
    <property type="project" value="InterPro"/>
</dbReference>
<name>A0A932CLK7_UNCTE</name>
<evidence type="ECO:0000259" key="9">
    <source>
        <dbReference type="Pfam" id="PF02771"/>
    </source>
</evidence>